<dbReference type="Proteomes" id="UP001056383">
    <property type="component" value="Chromosome"/>
</dbReference>
<dbReference type="NCBIfam" id="TIGR04363">
    <property type="entry name" value="LD_lanti_pre"/>
    <property type="match status" value="1"/>
</dbReference>
<organism evidence="2 3">
    <name type="scientific">Streptomyces sudanensis</name>
    <dbReference type="NCBI Taxonomy" id="436397"/>
    <lineage>
        <taxon>Bacteria</taxon>
        <taxon>Bacillati</taxon>
        <taxon>Actinomycetota</taxon>
        <taxon>Actinomycetes</taxon>
        <taxon>Kitasatosporales</taxon>
        <taxon>Streptomycetaceae</taxon>
        <taxon>Streptomyces</taxon>
    </lineage>
</organism>
<evidence type="ECO:0000313" key="2">
    <source>
        <dbReference type="EMBL" id="URN15127.1"/>
    </source>
</evidence>
<gene>
    <name evidence="2" type="ORF">MW084_03295</name>
</gene>
<reference evidence="2" key="1">
    <citation type="submission" date="2022-04" db="EMBL/GenBank/DDBJ databases">
        <title>Systematic whole-genome sequencing reveals an unexpected diversity among actinomycetoma pathogens and provides insights into their antibacterial susceptibilities.</title>
        <authorList>
            <person name="Watson A.K."/>
            <person name="Kepplinger B."/>
            <person name="Bakhiet S.M."/>
            <person name="Mhmoud N.A."/>
            <person name="Chapman J."/>
            <person name="Allenby N."/>
            <person name="Mickiewicz K."/>
            <person name="Goodfellow M."/>
            <person name="Fahal A.H."/>
            <person name="Errington J."/>
        </authorList>
    </citation>
    <scope>NUCLEOTIDE SEQUENCE</scope>
    <source>
        <strain evidence="2">SD 504</strain>
    </source>
</reference>
<feature type="region of interest" description="Disordered" evidence="1">
    <location>
        <begin position="1"/>
        <end position="20"/>
    </location>
</feature>
<name>A0ABY4T8X3_9ACTN</name>
<dbReference type="InterPro" id="IPR027575">
    <property type="entry name" value="LD_lanti_pre"/>
</dbReference>
<keyword evidence="3" id="KW-1185">Reference proteome</keyword>
<evidence type="ECO:0000313" key="3">
    <source>
        <dbReference type="Proteomes" id="UP001056383"/>
    </source>
</evidence>
<evidence type="ECO:0000256" key="1">
    <source>
        <dbReference type="SAM" id="MobiDB-lite"/>
    </source>
</evidence>
<proteinExistence type="predicted"/>
<protein>
    <submittedName>
        <fullName evidence="2">FxLD family lanthipeptide</fullName>
    </submittedName>
</protein>
<dbReference type="RefSeq" id="WP_010473471.1">
    <property type="nucleotide sequence ID" value="NZ_CP095474.1"/>
</dbReference>
<accession>A0ABY4T8X3</accession>
<sequence length="58" mass="5767">MAPAVLTQPTEEKTSATSDPFDLDVEIVSEMGADLLPQACGTGDGCGATCSSSCTSAV</sequence>
<dbReference type="EMBL" id="CP095474">
    <property type="protein sequence ID" value="URN15127.1"/>
    <property type="molecule type" value="Genomic_DNA"/>
</dbReference>